<dbReference type="InParanoid" id="D5GKF9"/>
<accession>D5GKF9</accession>
<dbReference type="KEGG" id="tml:GSTUM_00009521001"/>
<evidence type="ECO:0000313" key="2">
    <source>
        <dbReference type="Proteomes" id="UP000006911"/>
    </source>
</evidence>
<reference evidence="1 2" key="1">
    <citation type="journal article" date="2010" name="Nature">
        <title>Perigord black truffle genome uncovers evolutionary origins and mechanisms of symbiosis.</title>
        <authorList>
            <person name="Martin F."/>
            <person name="Kohler A."/>
            <person name="Murat C."/>
            <person name="Balestrini R."/>
            <person name="Coutinho P.M."/>
            <person name="Jaillon O."/>
            <person name="Montanini B."/>
            <person name="Morin E."/>
            <person name="Noel B."/>
            <person name="Percudani R."/>
            <person name="Porcel B."/>
            <person name="Rubini A."/>
            <person name="Amicucci A."/>
            <person name="Amselem J."/>
            <person name="Anthouard V."/>
            <person name="Arcioni S."/>
            <person name="Artiguenave F."/>
            <person name="Aury J.M."/>
            <person name="Ballario P."/>
            <person name="Bolchi A."/>
            <person name="Brenna A."/>
            <person name="Brun A."/>
            <person name="Buee M."/>
            <person name="Cantarel B."/>
            <person name="Chevalier G."/>
            <person name="Couloux A."/>
            <person name="Da Silva C."/>
            <person name="Denoeud F."/>
            <person name="Duplessis S."/>
            <person name="Ghignone S."/>
            <person name="Hilselberger B."/>
            <person name="Iotti M."/>
            <person name="Marcais B."/>
            <person name="Mello A."/>
            <person name="Miranda M."/>
            <person name="Pacioni G."/>
            <person name="Quesneville H."/>
            <person name="Riccioni C."/>
            <person name="Ruotolo R."/>
            <person name="Splivallo R."/>
            <person name="Stocchi V."/>
            <person name="Tisserant E."/>
            <person name="Viscomi A.R."/>
            <person name="Zambonelli A."/>
            <person name="Zampieri E."/>
            <person name="Henrissat B."/>
            <person name="Lebrun M.H."/>
            <person name="Paolocci F."/>
            <person name="Bonfante P."/>
            <person name="Ottonello S."/>
            <person name="Wincker P."/>
        </authorList>
    </citation>
    <scope>NUCLEOTIDE SEQUENCE [LARGE SCALE GENOMIC DNA]</scope>
    <source>
        <strain evidence="1 2">Mel28</strain>
    </source>
</reference>
<dbReference type="EMBL" id="FN430338">
    <property type="protein sequence ID" value="CAZ85002.1"/>
    <property type="molecule type" value="Genomic_DNA"/>
</dbReference>
<dbReference type="GeneID" id="9182022"/>
<organism evidence="1 2">
    <name type="scientific">Tuber melanosporum (strain Mel28)</name>
    <name type="common">Perigord black truffle</name>
    <dbReference type="NCBI Taxonomy" id="656061"/>
    <lineage>
        <taxon>Eukaryota</taxon>
        <taxon>Fungi</taxon>
        <taxon>Dikarya</taxon>
        <taxon>Ascomycota</taxon>
        <taxon>Pezizomycotina</taxon>
        <taxon>Pezizomycetes</taxon>
        <taxon>Pezizales</taxon>
        <taxon>Tuberaceae</taxon>
        <taxon>Tuber</taxon>
    </lineage>
</organism>
<dbReference type="RefSeq" id="XP_002840811.1">
    <property type="nucleotide sequence ID" value="XM_002840765.1"/>
</dbReference>
<dbReference type="HOGENOM" id="CLU_2795794_0_0_1"/>
<keyword evidence="2" id="KW-1185">Reference proteome</keyword>
<dbReference type="Proteomes" id="UP000006911">
    <property type="component" value="Unassembled WGS sequence"/>
</dbReference>
<sequence length="68" mass="7335">MFSEVGDESGYLRCKNGHRTKSFDLVSSQGILDLAHVAGARGPMLPASLPAVPAHAPPASFHNYSWRQ</sequence>
<protein>
    <submittedName>
        <fullName evidence="1">(Perigord truffle) hypothetical protein</fullName>
    </submittedName>
</protein>
<name>D5GKF9_TUBMM</name>
<dbReference type="AlphaFoldDB" id="D5GKF9"/>
<evidence type="ECO:0000313" key="1">
    <source>
        <dbReference type="EMBL" id="CAZ85002.1"/>
    </source>
</evidence>
<gene>
    <name evidence="1" type="ORF">GSTUM_00009521001</name>
</gene>
<proteinExistence type="predicted"/>